<dbReference type="SUPFAM" id="SSF81886">
    <property type="entry name" value="Helical scaffold and wing domains of SecA"/>
    <property type="match status" value="1"/>
</dbReference>
<evidence type="ECO:0000256" key="17">
    <source>
        <dbReference type="SAM" id="MobiDB-lite"/>
    </source>
</evidence>
<dbReference type="FunFam" id="3.40.50.300:FF:000113">
    <property type="entry name" value="Preprotein translocase subunit SecA"/>
    <property type="match status" value="1"/>
</dbReference>
<keyword evidence="10 15" id="KW-0067">ATP-binding</keyword>
<dbReference type="GO" id="GO:0005829">
    <property type="term" value="C:cytosol"/>
    <property type="evidence" value="ECO:0007669"/>
    <property type="project" value="TreeGrafter"/>
</dbReference>
<dbReference type="CDD" id="cd17928">
    <property type="entry name" value="DEXDc_SecA"/>
    <property type="match status" value="1"/>
</dbReference>
<feature type="binding site" evidence="15">
    <location>
        <position position="535"/>
    </location>
    <ligand>
        <name>ATP</name>
        <dbReference type="ChEBI" id="CHEBI:30616"/>
    </ligand>
</feature>
<dbReference type="InterPro" id="IPR001650">
    <property type="entry name" value="Helicase_C-like"/>
</dbReference>
<evidence type="ECO:0000256" key="4">
    <source>
        <dbReference type="ARBA" id="ARBA00022448"/>
    </source>
</evidence>
<evidence type="ECO:0000259" key="19">
    <source>
        <dbReference type="PROSITE" id="PS51194"/>
    </source>
</evidence>
<evidence type="ECO:0000256" key="11">
    <source>
        <dbReference type="ARBA" id="ARBA00022927"/>
    </source>
</evidence>
<protein>
    <recommendedName>
        <fullName evidence="15 16">Protein translocase subunit SecA</fullName>
        <ecNumber evidence="15">7.4.2.8</ecNumber>
    </recommendedName>
</protein>
<dbReference type="InterPro" id="IPR044722">
    <property type="entry name" value="SecA_SF2_C"/>
</dbReference>
<dbReference type="Gene3D" id="3.90.1440.10">
    <property type="entry name" value="SecA, preprotein cross-linking domain"/>
    <property type="match status" value="1"/>
</dbReference>
<dbReference type="InterPro" id="IPR011115">
    <property type="entry name" value="SecA_DEAD"/>
</dbReference>
<feature type="binding site" evidence="15">
    <location>
        <position position="86"/>
    </location>
    <ligand>
        <name>ATP</name>
        <dbReference type="ChEBI" id="CHEBI:30616"/>
    </ligand>
</feature>
<dbReference type="Gene3D" id="1.10.3060.10">
    <property type="entry name" value="Helical scaffold and wing domains of SecA"/>
    <property type="match status" value="1"/>
</dbReference>
<evidence type="ECO:0000256" key="9">
    <source>
        <dbReference type="ARBA" id="ARBA00022833"/>
    </source>
</evidence>
<dbReference type="InterPro" id="IPR011116">
    <property type="entry name" value="SecA_Wing/Scaffold"/>
</dbReference>
<dbReference type="GO" id="GO:0005524">
    <property type="term" value="F:ATP binding"/>
    <property type="evidence" value="ECO:0007669"/>
    <property type="project" value="UniProtKB-UniRule"/>
</dbReference>
<feature type="domain" description="SecA family profile" evidence="20">
    <location>
        <begin position="2"/>
        <end position="655"/>
    </location>
</feature>
<keyword evidence="6 15" id="KW-0963">Cytoplasm</keyword>
<feature type="domain" description="Helicase ATP-binding" evidence="18">
    <location>
        <begin position="88"/>
        <end position="269"/>
    </location>
</feature>
<dbReference type="OrthoDB" id="9805579at2"/>
<evidence type="ECO:0000256" key="14">
    <source>
        <dbReference type="ARBA" id="ARBA00023136"/>
    </source>
</evidence>
<dbReference type="SUPFAM" id="SSF81767">
    <property type="entry name" value="Pre-protein crosslinking domain of SecA"/>
    <property type="match status" value="1"/>
</dbReference>
<evidence type="ECO:0000256" key="10">
    <source>
        <dbReference type="ARBA" id="ARBA00022840"/>
    </source>
</evidence>
<dbReference type="InterPro" id="IPR027417">
    <property type="entry name" value="P-loop_NTPase"/>
</dbReference>
<feature type="region of interest" description="Disordered" evidence="17">
    <location>
        <begin position="885"/>
        <end position="914"/>
    </location>
</feature>
<dbReference type="PROSITE" id="PS01312">
    <property type="entry name" value="SECA"/>
    <property type="match status" value="1"/>
</dbReference>
<dbReference type="PRINTS" id="PR00906">
    <property type="entry name" value="SECA"/>
</dbReference>
<dbReference type="PROSITE" id="PS51194">
    <property type="entry name" value="HELICASE_CTER"/>
    <property type="match status" value="1"/>
</dbReference>
<keyword evidence="4 15" id="KW-0813">Transport</keyword>
<dbReference type="FunFam" id="1.10.3060.10:FF:000003">
    <property type="entry name" value="Protein translocase subunit SecA"/>
    <property type="match status" value="1"/>
</dbReference>
<feature type="compositionally biased region" description="Low complexity" evidence="17">
    <location>
        <begin position="951"/>
        <end position="969"/>
    </location>
</feature>
<dbReference type="GO" id="GO:0017038">
    <property type="term" value="P:protein import"/>
    <property type="evidence" value="ECO:0007669"/>
    <property type="project" value="InterPro"/>
</dbReference>
<comment type="caution">
    <text evidence="21">The sequence shown here is derived from an EMBL/GenBank/DDBJ whole genome shotgun (WGS) entry which is preliminary data.</text>
</comment>
<evidence type="ECO:0000259" key="18">
    <source>
        <dbReference type="PROSITE" id="PS51192"/>
    </source>
</evidence>
<evidence type="ECO:0000256" key="12">
    <source>
        <dbReference type="ARBA" id="ARBA00022967"/>
    </source>
</evidence>
<dbReference type="Pfam" id="PF07516">
    <property type="entry name" value="SecA_SW"/>
    <property type="match status" value="1"/>
</dbReference>
<evidence type="ECO:0000256" key="5">
    <source>
        <dbReference type="ARBA" id="ARBA00022475"/>
    </source>
</evidence>
<dbReference type="NCBIfam" id="NF009538">
    <property type="entry name" value="PRK12904.1"/>
    <property type="match status" value="1"/>
</dbReference>
<dbReference type="Pfam" id="PF21090">
    <property type="entry name" value="P-loop_SecA"/>
    <property type="match status" value="1"/>
</dbReference>
<dbReference type="InterPro" id="IPR036670">
    <property type="entry name" value="SecA_X-link_sf"/>
</dbReference>
<dbReference type="NCBIfam" id="TIGR00963">
    <property type="entry name" value="secA"/>
    <property type="match status" value="1"/>
</dbReference>
<feature type="region of interest" description="Disordered" evidence="17">
    <location>
        <begin position="937"/>
        <end position="996"/>
    </location>
</feature>
<reference evidence="21 22" key="1">
    <citation type="submission" date="2016-04" db="EMBL/GenBank/DDBJ databases">
        <title>Chloroflexus islandicus sp. nov., a thermophilic filamentous anoxygenic phototrophic bacterium from geyser Strokkur (Iceland).</title>
        <authorList>
            <person name="Gaisin V.A."/>
            <person name="Kalashnikov A.M."/>
            <person name="Sukhacheva M.V."/>
            <person name="Grouzdev D.S."/>
            <person name="Ivanov T.M."/>
            <person name="Kuznetsov B."/>
            <person name="Gorlenko V.M."/>
        </authorList>
    </citation>
    <scope>NUCLEOTIDE SEQUENCE [LARGE SCALE GENOMIC DNA]</scope>
    <source>
        <strain evidence="22">isl-2</strain>
    </source>
</reference>
<dbReference type="GO" id="GO:0046872">
    <property type="term" value="F:metal ion binding"/>
    <property type="evidence" value="ECO:0007669"/>
    <property type="project" value="UniProtKB-KW"/>
</dbReference>
<evidence type="ECO:0000256" key="1">
    <source>
        <dbReference type="ARBA" id="ARBA00001947"/>
    </source>
</evidence>
<dbReference type="InterPro" id="IPR011130">
    <property type="entry name" value="SecA_preprotein_X-link_dom"/>
</dbReference>
<dbReference type="InterPro" id="IPR000185">
    <property type="entry name" value="SecA"/>
</dbReference>
<evidence type="ECO:0000256" key="13">
    <source>
        <dbReference type="ARBA" id="ARBA00023010"/>
    </source>
</evidence>
<comment type="similarity">
    <text evidence="3 15 16">Belongs to the SecA family.</text>
</comment>
<dbReference type="InterPro" id="IPR004027">
    <property type="entry name" value="SEC_C_motif"/>
</dbReference>
<dbReference type="FunFam" id="3.90.1440.10:FF:000002">
    <property type="entry name" value="Protein translocase subunit SecA"/>
    <property type="match status" value="1"/>
</dbReference>
<dbReference type="RefSeq" id="WP_066788367.1">
    <property type="nucleotide sequence ID" value="NZ_LWQS01000060.1"/>
</dbReference>
<dbReference type="PANTHER" id="PTHR30612:SF0">
    <property type="entry name" value="CHLOROPLAST PROTEIN-TRANSPORTING ATPASE"/>
    <property type="match status" value="1"/>
</dbReference>
<dbReference type="EC" id="7.4.2.8" evidence="15"/>
<dbReference type="Proteomes" id="UP000078287">
    <property type="component" value="Unassembled WGS sequence"/>
</dbReference>
<evidence type="ECO:0000259" key="20">
    <source>
        <dbReference type="PROSITE" id="PS51196"/>
    </source>
</evidence>
<dbReference type="GO" id="GO:0043952">
    <property type="term" value="P:protein transport by the Sec complex"/>
    <property type="evidence" value="ECO:0007669"/>
    <property type="project" value="UniProtKB-ARBA"/>
</dbReference>
<dbReference type="InterPro" id="IPR014018">
    <property type="entry name" value="SecA_motor_DEAD"/>
</dbReference>
<dbReference type="PROSITE" id="PS51196">
    <property type="entry name" value="SECA_MOTOR_DEAD"/>
    <property type="match status" value="1"/>
</dbReference>
<comment type="function">
    <text evidence="15">Part of the Sec protein translocase complex. Interacts with the SecYEG preprotein conducting channel. Has a central role in coupling the hydrolysis of ATP to the transfer of proteins into and across the cell membrane, serving as an ATP-driven molecular motor driving the stepwise translocation of polypeptide chains across the membrane.</text>
</comment>
<organism evidence="21 22">
    <name type="scientific">Chloroflexus islandicus</name>
    <dbReference type="NCBI Taxonomy" id="1707952"/>
    <lineage>
        <taxon>Bacteria</taxon>
        <taxon>Bacillati</taxon>
        <taxon>Chloroflexota</taxon>
        <taxon>Chloroflexia</taxon>
        <taxon>Chloroflexales</taxon>
        <taxon>Chloroflexineae</taxon>
        <taxon>Chloroflexaceae</taxon>
        <taxon>Chloroflexus</taxon>
    </lineage>
</organism>
<evidence type="ECO:0000256" key="16">
    <source>
        <dbReference type="RuleBase" id="RU003874"/>
    </source>
</evidence>
<keyword evidence="9" id="KW-0862">Zinc</keyword>
<keyword evidence="12 15" id="KW-1278">Translocase</keyword>
<feature type="domain" description="Helicase C-terminal" evidence="19">
    <location>
        <begin position="457"/>
        <end position="659"/>
    </location>
</feature>
<comment type="cofactor">
    <cofactor evidence="1">
        <name>Zn(2+)</name>
        <dbReference type="ChEBI" id="CHEBI:29105"/>
    </cofactor>
</comment>
<dbReference type="InterPro" id="IPR036266">
    <property type="entry name" value="SecA_Wing/Scaffold_sf"/>
</dbReference>
<proteinExistence type="inferred from homology"/>
<keyword evidence="11 15" id="KW-0653">Protein transport</keyword>
<evidence type="ECO:0000256" key="6">
    <source>
        <dbReference type="ARBA" id="ARBA00022490"/>
    </source>
</evidence>
<dbReference type="InterPro" id="IPR014001">
    <property type="entry name" value="Helicase_ATP-bd"/>
</dbReference>
<keyword evidence="22" id="KW-1185">Reference proteome</keyword>
<dbReference type="InterPro" id="IPR020937">
    <property type="entry name" value="SecA_CS"/>
</dbReference>
<evidence type="ECO:0000256" key="3">
    <source>
        <dbReference type="ARBA" id="ARBA00007650"/>
    </source>
</evidence>
<keyword evidence="8 15" id="KW-0547">Nucleotide-binding</keyword>
<dbReference type="Pfam" id="PF01043">
    <property type="entry name" value="SecA_PP_bind"/>
    <property type="match status" value="1"/>
</dbReference>
<dbReference type="STRING" id="1707952.A6A03_02400"/>
<dbReference type="Gene3D" id="3.40.50.300">
    <property type="entry name" value="P-loop containing nucleotide triphosphate hydrolases"/>
    <property type="match status" value="2"/>
</dbReference>
<dbReference type="HAMAP" id="MF_01382">
    <property type="entry name" value="SecA"/>
    <property type="match status" value="1"/>
</dbReference>
<evidence type="ECO:0000313" key="22">
    <source>
        <dbReference type="Proteomes" id="UP000078287"/>
    </source>
</evidence>
<keyword evidence="5 15" id="KW-1003">Cell membrane</keyword>
<dbReference type="SUPFAM" id="SSF52540">
    <property type="entry name" value="P-loop containing nucleoside triphosphate hydrolases"/>
    <property type="match status" value="2"/>
</dbReference>
<evidence type="ECO:0000313" key="21">
    <source>
        <dbReference type="EMBL" id="OAN45025.1"/>
    </source>
</evidence>
<dbReference type="GO" id="GO:0005886">
    <property type="term" value="C:plasma membrane"/>
    <property type="evidence" value="ECO:0007669"/>
    <property type="project" value="UniProtKB-SubCell"/>
</dbReference>
<evidence type="ECO:0000256" key="15">
    <source>
        <dbReference type="HAMAP-Rule" id="MF_01382"/>
    </source>
</evidence>
<name>A0A178MAF4_9CHLR</name>
<dbReference type="Pfam" id="PF02810">
    <property type="entry name" value="SEC-C"/>
    <property type="match status" value="1"/>
</dbReference>
<gene>
    <name evidence="15" type="primary">secA</name>
    <name evidence="21" type="ORF">A6A03_02400</name>
</gene>
<dbReference type="AlphaFoldDB" id="A0A178MAF4"/>
<accession>A0A178MAF4</accession>
<dbReference type="CDD" id="cd18803">
    <property type="entry name" value="SF2_C_secA"/>
    <property type="match status" value="1"/>
</dbReference>
<dbReference type="SMART" id="SM00958">
    <property type="entry name" value="SecA_PP_bind"/>
    <property type="match status" value="1"/>
</dbReference>
<keyword evidence="7" id="KW-0479">Metal-binding</keyword>
<comment type="catalytic activity">
    <reaction evidence="15">
        <text>ATP + H2O + cellular proteinSide 1 = ADP + phosphate + cellular proteinSide 2.</text>
        <dbReference type="EC" id="7.4.2.8"/>
    </reaction>
</comment>
<comment type="subcellular location">
    <subcellularLocation>
        <location evidence="15">Cell membrane</location>
        <topology evidence="15">Peripheral membrane protein</topology>
        <orientation evidence="15">Cytoplasmic side</orientation>
    </subcellularLocation>
    <subcellularLocation>
        <location evidence="15">Cytoplasm</location>
    </subcellularLocation>
    <subcellularLocation>
        <location evidence="2">Membrane</location>
        <topology evidence="2">Peripheral membrane protein</topology>
    </subcellularLocation>
    <text evidence="15">Distribution is 50-50.</text>
</comment>
<keyword evidence="14 15" id="KW-0472">Membrane</keyword>
<dbReference type="GO" id="GO:0065002">
    <property type="term" value="P:intracellular protein transmembrane transport"/>
    <property type="evidence" value="ECO:0007669"/>
    <property type="project" value="UniProtKB-UniRule"/>
</dbReference>
<evidence type="ECO:0000256" key="2">
    <source>
        <dbReference type="ARBA" id="ARBA00004170"/>
    </source>
</evidence>
<dbReference type="EMBL" id="LWQS01000060">
    <property type="protein sequence ID" value="OAN45025.1"/>
    <property type="molecule type" value="Genomic_DNA"/>
</dbReference>
<dbReference type="GO" id="GO:0031522">
    <property type="term" value="C:cell envelope Sec protein transport complex"/>
    <property type="evidence" value="ECO:0007669"/>
    <property type="project" value="TreeGrafter"/>
</dbReference>
<dbReference type="PANTHER" id="PTHR30612">
    <property type="entry name" value="SECA INNER MEMBRANE COMPONENT OF SEC PROTEIN SECRETION SYSTEM"/>
    <property type="match status" value="1"/>
</dbReference>
<dbReference type="PROSITE" id="PS51192">
    <property type="entry name" value="HELICASE_ATP_BIND_1"/>
    <property type="match status" value="1"/>
</dbReference>
<evidence type="ECO:0000256" key="7">
    <source>
        <dbReference type="ARBA" id="ARBA00022723"/>
    </source>
</evidence>
<sequence length="996" mass="112350">MLNFLRRLLGDSNEKEIRRLQPIVEEINQLGPEFAKLSDAELRAKTDEFRQRLADGETLDDILPEAFATVREAAARTIGMRHFDVQLIGGIVLHQGKIAEMKTGEGKTLVATLPLYLNALEGKGAHLVTVNDYLAKVGAGWMGPVYHFLGLSVGFIAHEQSALYDPDYIDPNANPEDQRLVHWRPCTRREAYLADITYGTNNEFGFDYLRDNMAYEKSQLVQRELHYAIVDEVDNILIDEARTPLIISGPAQKSSDLYRQMAKLVRQLRRSSVTAKQVKEEGLEPDGDFFVDERSKSIYLSEKGIEKLEKLLNIPAGESLFDPEHYEKTHYVENALKAQFIYQRDRDYMVTPNGEVVIIDEFTGRAMPGRRWSDGLHQAIEAKEGVAIKNENVTLATITFQNYFRMYKKLAGMTGTAYTEREEFAKIYNLDVVVIPTHKPMIREDLPDQIYATEEAKFNAVLREVQEMHEIGRPVLIGTTSVETSERLSAMLKQAGIPHNVLNAKQHEREAAIVAQAGRKGAVTVATNMAGRGTDILLGGNPDGLVEEFLRKEGLTIETATPEQKRAAWEKAKALTEAEGEEVRKLGGLHVIGTERHEARRIDNQLRGRAGRQGDPGSSRFFLSLEDELLRRFGPVDRIRGLMERYVGSDVPLQAGLLDRTIEGAQTRVEGYNFDARKHTVEFDDVMNKQRQIIYADRKAILDEADMRERVLDLMAEEIQSQIDEHLSDEPDELELTEVLRAYRRINPTLPPTVTAETLKGKKKEEIEQFLLDQLETAYAEREKAITPEVMRTVERRVMLGAIDRQWVDYLTAMDELRQNILLQAYAQKDPLIEFKRESFRMFDELKENIARDIVYNVIPASFQYEAYLRQIAEEQARRLATAQIAGGSSEVDQARKPQRRSTPQIGRNDPCPCGSGKKFKHCHLGREHELASLGNATPVATPAPSPAKPARPANPAIAEEAAKIKAAIDSGQLPQNGPAAQRGRNPQSVPRGKKR</sequence>
<feature type="binding site" evidence="15">
    <location>
        <begin position="104"/>
        <end position="108"/>
    </location>
    <ligand>
        <name>ATP</name>
        <dbReference type="ChEBI" id="CHEBI:30616"/>
    </ligand>
</feature>
<dbReference type="SMART" id="SM00957">
    <property type="entry name" value="SecA_DEAD"/>
    <property type="match status" value="1"/>
</dbReference>
<dbReference type="Pfam" id="PF07517">
    <property type="entry name" value="SecA_DEAD"/>
    <property type="match status" value="1"/>
</dbReference>
<dbReference type="GO" id="GO:0008564">
    <property type="term" value="F:protein-exporting ATPase activity"/>
    <property type="evidence" value="ECO:0007669"/>
    <property type="project" value="UniProtKB-EC"/>
</dbReference>
<dbReference type="GO" id="GO:0006605">
    <property type="term" value="P:protein targeting"/>
    <property type="evidence" value="ECO:0007669"/>
    <property type="project" value="UniProtKB-UniRule"/>
</dbReference>
<keyword evidence="13 15" id="KW-0811">Translocation</keyword>
<evidence type="ECO:0000256" key="8">
    <source>
        <dbReference type="ARBA" id="ARBA00022741"/>
    </source>
</evidence>
<comment type="subunit">
    <text evidence="15">Monomer and homodimer. Part of the essential Sec protein translocation apparatus which comprises SecA, SecYEG and auxiliary proteins SecDF. Other proteins may also be involved.</text>
</comment>